<sequence>MRSLDKRVAVVTGASSGIGRATAKALAAKGCTLAIADIDETGLAQTANELPGTQHSTHLVDVSDKQRMQAFASEVEQAHGPAHIVINNAGVTVTDKLEDHSLEDFEWIVGINFWGVVYGCKFFLPQLQANGWGAFVNLSSMFGLTGVPKQSSYCATKFAVRGFSESLSIELANENIDVISVHPGGIRTNIVRNSRGADDGKRQRIIDWFDTQGMKPEKAASKIVAAVEHRKQRVVITPEAWATDIIKRLYPSIPRRLAGWAVRKSELV</sequence>
<dbReference type="SUPFAM" id="SSF51735">
    <property type="entry name" value="NAD(P)-binding Rossmann-fold domains"/>
    <property type="match status" value="1"/>
</dbReference>
<dbReference type="EMBL" id="JMCC02000056">
    <property type="protein sequence ID" value="KIG15364.1"/>
    <property type="molecule type" value="Genomic_DNA"/>
</dbReference>
<reference evidence="4 5" key="1">
    <citation type="submission" date="2014-12" db="EMBL/GenBank/DDBJ databases">
        <title>Genome assembly of Enhygromyxa salina DSM 15201.</title>
        <authorList>
            <person name="Sharma G."/>
            <person name="Subramanian S."/>
        </authorList>
    </citation>
    <scope>NUCLEOTIDE SEQUENCE [LARGE SCALE GENOMIC DNA]</scope>
    <source>
        <strain evidence="4 5">DSM 15201</strain>
    </source>
</reference>
<dbReference type="InterPro" id="IPR036291">
    <property type="entry name" value="NAD(P)-bd_dom_sf"/>
</dbReference>
<dbReference type="InterPro" id="IPR020904">
    <property type="entry name" value="Sc_DH/Rdtase_CS"/>
</dbReference>
<dbReference type="Pfam" id="PF00106">
    <property type="entry name" value="adh_short"/>
    <property type="match status" value="1"/>
</dbReference>
<dbReference type="Gene3D" id="3.40.50.720">
    <property type="entry name" value="NAD(P)-binding Rossmann-like Domain"/>
    <property type="match status" value="1"/>
</dbReference>
<dbReference type="PANTHER" id="PTHR44196">
    <property type="entry name" value="DEHYDROGENASE/REDUCTASE SDR FAMILY MEMBER 7B"/>
    <property type="match status" value="1"/>
</dbReference>
<comment type="similarity">
    <text evidence="1 3">Belongs to the short-chain dehydrogenases/reductases (SDR) family.</text>
</comment>
<organism evidence="4 5">
    <name type="scientific">Enhygromyxa salina</name>
    <dbReference type="NCBI Taxonomy" id="215803"/>
    <lineage>
        <taxon>Bacteria</taxon>
        <taxon>Pseudomonadati</taxon>
        <taxon>Myxococcota</taxon>
        <taxon>Polyangia</taxon>
        <taxon>Nannocystales</taxon>
        <taxon>Nannocystaceae</taxon>
        <taxon>Enhygromyxa</taxon>
    </lineage>
</organism>
<dbReference type="PRINTS" id="PR00080">
    <property type="entry name" value="SDRFAMILY"/>
</dbReference>
<dbReference type="GO" id="GO:0016020">
    <property type="term" value="C:membrane"/>
    <property type="evidence" value="ECO:0007669"/>
    <property type="project" value="TreeGrafter"/>
</dbReference>
<dbReference type="PANTHER" id="PTHR44196:SF1">
    <property type="entry name" value="DEHYDROGENASE_REDUCTASE SDR FAMILY MEMBER 7B"/>
    <property type="match status" value="1"/>
</dbReference>
<dbReference type="PRINTS" id="PR00081">
    <property type="entry name" value="GDHRDH"/>
</dbReference>
<dbReference type="AlphaFoldDB" id="A0A0C1ZCF1"/>
<protein>
    <submittedName>
        <fullName evidence="4">Short chain dehydrogenase</fullName>
    </submittedName>
</protein>
<dbReference type="RefSeq" id="WP_052551828.1">
    <property type="nucleotide sequence ID" value="NZ_JMCC02000056.1"/>
</dbReference>
<evidence type="ECO:0000256" key="1">
    <source>
        <dbReference type="ARBA" id="ARBA00006484"/>
    </source>
</evidence>
<proteinExistence type="inferred from homology"/>
<evidence type="ECO:0000313" key="4">
    <source>
        <dbReference type="EMBL" id="KIG15364.1"/>
    </source>
</evidence>
<dbReference type="InterPro" id="IPR002347">
    <property type="entry name" value="SDR_fam"/>
</dbReference>
<dbReference type="CDD" id="cd05233">
    <property type="entry name" value="SDR_c"/>
    <property type="match status" value="1"/>
</dbReference>
<evidence type="ECO:0000256" key="2">
    <source>
        <dbReference type="ARBA" id="ARBA00023002"/>
    </source>
</evidence>
<dbReference type="Proteomes" id="UP000031599">
    <property type="component" value="Unassembled WGS sequence"/>
</dbReference>
<comment type="caution">
    <text evidence="4">The sequence shown here is derived from an EMBL/GenBank/DDBJ whole genome shotgun (WGS) entry which is preliminary data.</text>
</comment>
<evidence type="ECO:0000256" key="3">
    <source>
        <dbReference type="RuleBase" id="RU000363"/>
    </source>
</evidence>
<name>A0A0C1ZCF1_9BACT</name>
<gene>
    <name evidence="4" type="ORF">DB30_05696</name>
</gene>
<keyword evidence="2" id="KW-0560">Oxidoreductase</keyword>
<accession>A0A0C1ZCF1</accession>
<dbReference type="GO" id="GO:0016491">
    <property type="term" value="F:oxidoreductase activity"/>
    <property type="evidence" value="ECO:0007669"/>
    <property type="project" value="UniProtKB-KW"/>
</dbReference>
<dbReference type="PROSITE" id="PS00061">
    <property type="entry name" value="ADH_SHORT"/>
    <property type="match status" value="1"/>
</dbReference>
<evidence type="ECO:0000313" key="5">
    <source>
        <dbReference type="Proteomes" id="UP000031599"/>
    </source>
</evidence>
<dbReference type="FunFam" id="3.40.50.720:FF:000084">
    <property type="entry name" value="Short-chain dehydrogenase reductase"/>
    <property type="match status" value="1"/>
</dbReference>